<dbReference type="OMA" id="CAQGHGR"/>
<organism evidence="3 4">
    <name type="scientific">Zostera marina</name>
    <name type="common">Eelgrass</name>
    <dbReference type="NCBI Taxonomy" id="29655"/>
    <lineage>
        <taxon>Eukaryota</taxon>
        <taxon>Viridiplantae</taxon>
        <taxon>Streptophyta</taxon>
        <taxon>Embryophyta</taxon>
        <taxon>Tracheophyta</taxon>
        <taxon>Spermatophyta</taxon>
        <taxon>Magnoliopsida</taxon>
        <taxon>Liliopsida</taxon>
        <taxon>Zosteraceae</taxon>
        <taxon>Zostera</taxon>
    </lineage>
</organism>
<accession>A0A0K9PTL4</accession>
<comment type="caution">
    <text evidence="3">The sequence shown here is derived from an EMBL/GenBank/DDBJ whole genome shotgun (WGS) entry which is preliminary data.</text>
</comment>
<dbReference type="PANTHER" id="PTHR47216:SF4">
    <property type="entry name" value="OS01G0859400 PROTEIN"/>
    <property type="match status" value="1"/>
</dbReference>
<keyword evidence="1" id="KW-0472">Membrane</keyword>
<dbReference type="STRING" id="29655.A0A0K9PTL4"/>
<keyword evidence="4" id="KW-1185">Reference proteome</keyword>
<feature type="transmembrane region" description="Helical" evidence="1">
    <location>
        <begin position="68"/>
        <end position="87"/>
    </location>
</feature>
<dbReference type="SMART" id="SM00195">
    <property type="entry name" value="DSPc"/>
    <property type="match status" value="1"/>
</dbReference>
<dbReference type="InterPro" id="IPR000387">
    <property type="entry name" value="Tyr_Pase_dom"/>
</dbReference>
<keyword evidence="1" id="KW-0812">Transmembrane</keyword>
<sequence length="250" mass="28211">MAGLSLLIGLKAVILLTFFVYLRSCGMTFLSLPFLHASLVAFLVSIASHPFTNLPLLLGKTSDGNFPFWAKILFGPFLVFIRVFVFLRRLKMREPVYTEIYEGLYVGGWPSSEKYLPSGDPSVLDCTCELPRMSFIPKSNYLCIATWDTRAPQPFDIESAVRWVCRKRAQKKPVYIHCAYGHGRSVCIMCAVLVAIGIAEDWKSAEKMIREKRPCIQMNSLHRKSLEEWSKCRLSPKSSDANLSSILGST</sequence>
<evidence type="ECO:0000313" key="4">
    <source>
        <dbReference type="Proteomes" id="UP000036987"/>
    </source>
</evidence>
<dbReference type="GO" id="GO:0016791">
    <property type="term" value="F:phosphatase activity"/>
    <property type="evidence" value="ECO:0007669"/>
    <property type="project" value="UniProtKB-ARBA"/>
</dbReference>
<reference evidence="4" key="1">
    <citation type="journal article" date="2016" name="Nature">
        <title>The genome of the seagrass Zostera marina reveals angiosperm adaptation to the sea.</title>
        <authorList>
            <person name="Olsen J.L."/>
            <person name="Rouze P."/>
            <person name="Verhelst B."/>
            <person name="Lin Y.-C."/>
            <person name="Bayer T."/>
            <person name="Collen J."/>
            <person name="Dattolo E."/>
            <person name="De Paoli E."/>
            <person name="Dittami S."/>
            <person name="Maumus F."/>
            <person name="Michel G."/>
            <person name="Kersting A."/>
            <person name="Lauritano C."/>
            <person name="Lohaus R."/>
            <person name="Toepel M."/>
            <person name="Tonon T."/>
            <person name="Vanneste K."/>
            <person name="Amirebrahimi M."/>
            <person name="Brakel J."/>
            <person name="Bostroem C."/>
            <person name="Chovatia M."/>
            <person name="Grimwood J."/>
            <person name="Jenkins J.W."/>
            <person name="Jueterbock A."/>
            <person name="Mraz A."/>
            <person name="Stam W.T."/>
            <person name="Tice H."/>
            <person name="Bornberg-Bauer E."/>
            <person name="Green P.J."/>
            <person name="Pearson G.A."/>
            <person name="Procaccini G."/>
            <person name="Duarte C.M."/>
            <person name="Schmutz J."/>
            <person name="Reusch T.B.H."/>
            <person name="Van de Peer Y."/>
        </authorList>
    </citation>
    <scope>NUCLEOTIDE SEQUENCE [LARGE SCALE GENOMIC DNA]</scope>
    <source>
        <strain evidence="4">cv. Finnish</strain>
    </source>
</reference>
<dbReference type="Gene3D" id="3.90.190.10">
    <property type="entry name" value="Protein tyrosine phosphatase superfamily"/>
    <property type="match status" value="1"/>
</dbReference>
<dbReference type="CDD" id="cd14527">
    <property type="entry name" value="DSP_bac"/>
    <property type="match status" value="1"/>
</dbReference>
<keyword evidence="1" id="KW-1133">Transmembrane helix</keyword>
<feature type="domain" description="Tyrosine specific protein phosphatases" evidence="2">
    <location>
        <begin position="155"/>
        <end position="214"/>
    </location>
</feature>
<dbReference type="PANTHER" id="PTHR47216">
    <property type="match status" value="1"/>
</dbReference>
<dbReference type="PROSITE" id="PS50056">
    <property type="entry name" value="TYR_PHOSPHATASE_2"/>
    <property type="match status" value="1"/>
</dbReference>
<dbReference type="Proteomes" id="UP000036987">
    <property type="component" value="Unassembled WGS sequence"/>
</dbReference>
<dbReference type="InterPro" id="IPR020422">
    <property type="entry name" value="TYR_PHOSPHATASE_DUAL_dom"/>
</dbReference>
<feature type="transmembrane region" description="Helical" evidence="1">
    <location>
        <begin position="29"/>
        <end position="48"/>
    </location>
</feature>
<dbReference type="SUPFAM" id="SSF52799">
    <property type="entry name" value="(Phosphotyrosine protein) phosphatases II"/>
    <property type="match status" value="1"/>
</dbReference>
<feature type="transmembrane region" description="Helical" evidence="1">
    <location>
        <begin position="6"/>
        <end position="22"/>
    </location>
</feature>
<dbReference type="InterPro" id="IPR029021">
    <property type="entry name" value="Prot-tyrosine_phosphatase-like"/>
</dbReference>
<dbReference type="Pfam" id="PF00782">
    <property type="entry name" value="DSPc"/>
    <property type="match status" value="1"/>
</dbReference>
<name>A0A0K9PTL4_ZOSMR</name>
<gene>
    <name evidence="3" type="ORF">ZOSMA_165G00130</name>
</gene>
<evidence type="ECO:0000256" key="1">
    <source>
        <dbReference type="SAM" id="Phobius"/>
    </source>
</evidence>
<dbReference type="OrthoDB" id="1890923at2759"/>
<dbReference type="AlphaFoldDB" id="A0A0K9PTL4"/>
<dbReference type="EMBL" id="LFYR01000633">
    <property type="protein sequence ID" value="KMZ72388.1"/>
    <property type="molecule type" value="Genomic_DNA"/>
</dbReference>
<dbReference type="InterPro" id="IPR000340">
    <property type="entry name" value="Dual-sp_phosphatase_cat-dom"/>
</dbReference>
<evidence type="ECO:0000259" key="2">
    <source>
        <dbReference type="PROSITE" id="PS50056"/>
    </source>
</evidence>
<evidence type="ECO:0000313" key="3">
    <source>
        <dbReference type="EMBL" id="KMZ72388.1"/>
    </source>
</evidence>
<proteinExistence type="predicted"/>
<protein>
    <submittedName>
        <fullName evidence="3">Dual specificity phosphatase, catalytic domain containing protein,expressed</fullName>
    </submittedName>
</protein>